<protein>
    <submittedName>
        <fullName evidence="2">Carbohydrate-binding WSC</fullName>
    </submittedName>
</protein>
<sequence length="512" mass="55103">MQMSIILAAGVGRAVMAAVQMPQNGTATPAAASLMAMPETVGEFDLVGCAGDGADFANFQMVAQSALMSLNLCAASCPNKYFATHDDECHCADATAEDMTQTTPNSCAIPCPGNDKEACGGAAAALSSRGAGGKLCTVYVRRPKPKVQTKVEYHVHTITVCPPTVVHCPAAPHVTTETKTITTEVCPEPEWHKKKIVCYGGHCAPEYPCHGEDCKRERVICHDEHCWTETCDEDEDWSKLVIYKGDDDCHYAPGCQGDDCNRKVVCYDGKCVIEKCVDDECSKNLLCHDDHECHHAKCDNGEQCHQKMMCHGNDCSFVPPCYGEHCPKAPLPKPSGPKTTPAPGYYNKGDNEHNGCHKGDHENDGCDKGDNEHNGCHKGDHEDNGCNKGDNEHNGCHKGDHEDNGCNKGDNEHNGYNKGDNEHHGYNKGDNEHNGYNKGSDEKNDYNHGNNGKSDQKGDYGCHLPYCKPAPGGSASSTGAPRPTYPPMVMVGGAERNGATLFGVLAGFAMLL</sequence>
<feature type="region of interest" description="Disordered" evidence="1">
    <location>
        <begin position="415"/>
        <end position="455"/>
    </location>
</feature>
<proteinExistence type="predicted"/>
<reference evidence="2 3" key="1">
    <citation type="journal article" date="2017" name="BMC Genomics">
        <title>Chromosome level assembly and secondary metabolite potential of the parasitic fungus Cordyceps militaris.</title>
        <authorList>
            <person name="Kramer G.J."/>
            <person name="Nodwell J.R."/>
        </authorList>
    </citation>
    <scope>NUCLEOTIDE SEQUENCE [LARGE SCALE GENOMIC DNA]</scope>
    <source>
        <strain evidence="2 3">ATCC 34164</strain>
    </source>
</reference>
<organism evidence="2 3">
    <name type="scientific">Cordyceps militaris</name>
    <name type="common">Caterpillar fungus</name>
    <name type="synonym">Clavaria militaris</name>
    <dbReference type="NCBI Taxonomy" id="73501"/>
    <lineage>
        <taxon>Eukaryota</taxon>
        <taxon>Fungi</taxon>
        <taxon>Dikarya</taxon>
        <taxon>Ascomycota</taxon>
        <taxon>Pezizomycotina</taxon>
        <taxon>Sordariomycetes</taxon>
        <taxon>Hypocreomycetidae</taxon>
        <taxon>Hypocreales</taxon>
        <taxon>Cordycipitaceae</taxon>
        <taxon>Cordyceps</taxon>
    </lineage>
</organism>
<dbReference type="AlphaFoldDB" id="A0A2H4S8D0"/>
<feature type="compositionally biased region" description="Basic and acidic residues" evidence="1">
    <location>
        <begin position="415"/>
        <end position="446"/>
    </location>
</feature>
<dbReference type="VEuPathDB" id="FungiDB:A9K55_002690"/>
<name>A0A2H4S8D0_CORMI</name>
<dbReference type="Proteomes" id="UP000323067">
    <property type="component" value="Chromosome iv"/>
</dbReference>
<accession>A0A2H4S8D0</accession>
<evidence type="ECO:0000313" key="2">
    <source>
        <dbReference type="EMBL" id="ATY59368.1"/>
    </source>
</evidence>
<evidence type="ECO:0000313" key="3">
    <source>
        <dbReference type="Proteomes" id="UP000323067"/>
    </source>
</evidence>
<dbReference type="EMBL" id="CP023322">
    <property type="protein sequence ID" value="ATY59368.1"/>
    <property type="molecule type" value="Genomic_DNA"/>
</dbReference>
<evidence type="ECO:0000256" key="1">
    <source>
        <dbReference type="SAM" id="MobiDB-lite"/>
    </source>
</evidence>
<dbReference type="VEuPathDB" id="FungiDB:CCM_05323"/>
<dbReference type="OrthoDB" id="2019572at2759"/>
<gene>
    <name evidence="2" type="ORF">A9K55_002690</name>
</gene>